<organism evidence="3 4">
    <name type="scientific">Aquitalea aquatica</name>
    <dbReference type="NCBI Taxonomy" id="3044273"/>
    <lineage>
        <taxon>Bacteria</taxon>
        <taxon>Pseudomonadati</taxon>
        <taxon>Pseudomonadota</taxon>
        <taxon>Betaproteobacteria</taxon>
        <taxon>Neisseriales</taxon>
        <taxon>Chromobacteriaceae</taxon>
        <taxon>Aquitalea</taxon>
    </lineage>
</organism>
<dbReference type="Pfam" id="PF19574">
    <property type="entry name" value="LolA_3"/>
    <property type="match status" value="1"/>
</dbReference>
<dbReference type="InterPro" id="IPR004564">
    <property type="entry name" value="OM_lipoprot_carrier_LolA-like"/>
</dbReference>
<evidence type="ECO:0000256" key="2">
    <source>
        <dbReference type="SAM" id="SignalP"/>
    </source>
</evidence>
<dbReference type="Gene3D" id="2.50.20.10">
    <property type="entry name" value="Lipoprotein localisation LolA/LolB/LppX"/>
    <property type="match status" value="1"/>
</dbReference>
<keyword evidence="1 2" id="KW-0732">Signal</keyword>
<dbReference type="Proteomes" id="UP000545606">
    <property type="component" value="Unassembled WGS sequence"/>
</dbReference>
<reference evidence="3 4" key="1">
    <citation type="submission" date="2020-07" db="EMBL/GenBank/DDBJ databases">
        <title>Draft genome sequence of violacein-producing bacteria and related species.</title>
        <authorList>
            <person name="Wilson H.S."/>
            <person name="De Leon M.E."/>
        </authorList>
    </citation>
    <scope>NUCLEOTIDE SEQUENCE [LARGE SCALE GENOMIC DNA]</scope>
    <source>
        <strain evidence="3 4">HSC-21Su07</strain>
    </source>
</reference>
<feature type="chain" id="PRO_5032928408" evidence="2">
    <location>
        <begin position="31"/>
        <end position="201"/>
    </location>
</feature>
<keyword evidence="4" id="KW-1185">Reference proteome</keyword>
<evidence type="ECO:0000256" key="1">
    <source>
        <dbReference type="ARBA" id="ARBA00022729"/>
    </source>
</evidence>
<name>A0A838Y3C2_9NEIS</name>
<proteinExistence type="predicted"/>
<sequence length="201" mass="22015">MKARQTMRVTIMSKTLGGLLLLLAASCSLAADWSLADLMQQLGQKKAGTATFVEKKYIAMLKQPLESSGELAFTAPDRLEKRTLKPKPEAVVLEGNKLTLERSDGRKMSVNLADRPEVSAFVESVRATLSGDRSALERYYSAALSGGSEQWQLNLTPLQPRMQKVISQIRIGGGHAQVRTIEFLQADGDRSEMTITSTSTK</sequence>
<comment type="caution">
    <text evidence="3">The sequence shown here is derived from an EMBL/GenBank/DDBJ whole genome shotgun (WGS) entry which is preliminary data.</text>
</comment>
<accession>A0A838Y3C2</accession>
<gene>
    <name evidence="3" type="ORF">H2Z84_05475</name>
</gene>
<feature type="signal peptide" evidence="2">
    <location>
        <begin position="1"/>
        <end position="30"/>
    </location>
</feature>
<dbReference type="CDD" id="cd16325">
    <property type="entry name" value="LolA"/>
    <property type="match status" value="1"/>
</dbReference>
<protein>
    <submittedName>
        <fullName evidence="3">Outer membrane lipoprotein carrier protein LolA</fullName>
    </submittedName>
</protein>
<dbReference type="InterPro" id="IPR029046">
    <property type="entry name" value="LolA/LolB/LppX"/>
</dbReference>
<dbReference type="EMBL" id="JACERN010000018">
    <property type="protein sequence ID" value="MBA4707832.1"/>
    <property type="molecule type" value="Genomic_DNA"/>
</dbReference>
<evidence type="ECO:0000313" key="4">
    <source>
        <dbReference type="Proteomes" id="UP000545606"/>
    </source>
</evidence>
<dbReference type="PROSITE" id="PS51257">
    <property type="entry name" value="PROKAR_LIPOPROTEIN"/>
    <property type="match status" value="1"/>
</dbReference>
<evidence type="ECO:0000313" key="3">
    <source>
        <dbReference type="EMBL" id="MBA4707832.1"/>
    </source>
</evidence>
<keyword evidence="3" id="KW-0449">Lipoprotein</keyword>
<dbReference type="AlphaFoldDB" id="A0A838Y3C2"/>
<dbReference type="SUPFAM" id="SSF89392">
    <property type="entry name" value="Prokaryotic lipoproteins and lipoprotein localization factors"/>
    <property type="match status" value="1"/>
</dbReference>